<feature type="domain" description="WCX" evidence="1">
    <location>
        <begin position="205"/>
        <end position="276"/>
    </location>
</feature>
<dbReference type="InterPro" id="IPR057727">
    <property type="entry name" value="WCX_dom"/>
</dbReference>
<organism evidence="2 3">
    <name type="scientific">Limnofasciculus baicalensis BBK-W-15</name>
    <dbReference type="NCBI Taxonomy" id="2699891"/>
    <lineage>
        <taxon>Bacteria</taxon>
        <taxon>Bacillati</taxon>
        <taxon>Cyanobacteriota</taxon>
        <taxon>Cyanophyceae</taxon>
        <taxon>Coleofasciculales</taxon>
        <taxon>Coleofasciculaceae</taxon>
        <taxon>Limnofasciculus</taxon>
        <taxon>Limnofasciculus baicalensis</taxon>
    </lineage>
</organism>
<keyword evidence="3" id="KW-1185">Reference proteome</keyword>
<gene>
    <name evidence="2" type="ORF">NJ959_13180</name>
</gene>
<evidence type="ECO:0000313" key="3">
    <source>
        <dbReference type="Proteomes" id="UP001204953"/>
    </source>
</evidence>
<name>A0AAE3KN31_9CYAN</name>
<dbReference type="AlphaFoldDB" id="A0AAE3KN31"/>
<sequence>MPRKKETITLSIPPGTKEQLEALARRLKIFWGKEPSVSGLIVAIAQQQLALGEPFSLDSNQVKALQQAIKALQDVGHIGEAQTILTLLLSQGKLETPLRQSLMKQLSQPTEGWRIQIEDFRARKQPFCLLYRNSQEQELEFTVRYAETTFYEKRFYLQVWCEETKDVENENPDLPELWHNRCLRFDKIQSVLPIGGEWRGELDSIKVHLQFTGWLAKAYQFREEDLEHQLKDGVLHVTRRVVNPFWLIRELSRYWEDCVIVAPDSIRDRVKQKLKSLCHNYDIEIRD</sequence>
<accession>A0AAE3KN31</accession>
<proteinExistence type="predicted"/>
<protein>
    <submittedName>
        <fullName evidence="2">WYL domain-containing protein</fullName>
    </submittedName>
</protein>
<evidence type="ECO:0000259" key="1">
    <source>
        <dbReference type="Pfam" id="PF25583"/>
    </source>
</evidence>
<reference evidence="2" key="1">
    <citation type="submission" date="2022-06" db="EMBL/GenBank/DDBJ databases">
        <title>New cyanobacteria of genus Symplocastrum in benthos of Lake Baikal.</title>
        <authorList>
            <person name="Sorokovikova E."/>
            <person name="Tikhonova I."/>
            <person name="Krasnopeev A."/>
            <person name="Evseev P."/>
            <person name="Gladkikh A."/>
            <person name="Belykh O."/>
        </authorList>
    </citation>
    <scope>NUCLEOTIDE SEQUENCE</scope>
    <source>
        <strain evidence="2">BBK-W-15</strain>
    </source>
</reference>
<dbReference type="EMBL" id="JAMZMM010000113">
    <property type="protein sequence ID" value="MCP2729406.1"/>
    <property type="molecule type" value="Genomic_DNA"/>
</dbReference>
<dbReference type="Pfam" id="PF25583">
    <property type="entry name" value="WCX"/>
    <property type="match status" value="1"/>
</dbReference>
<dbReference type="RefSeq" id="WP_254012191.1">
    <property type="nucleotide sequence ID" value="NZ_JAMZMM010000113.1"/>
</dbReference>
<dbReference type="Proteomes" id="UP001204953">
    <property type="component" value="Unassembled WGS sequence"/>
</dbReference>
<evidence type="ECO:0000313" key="2">
    <source>
        <dbReference type="EMBL" id="MCP2729406.1"/>
    </source>
</evidence>
<comment type="caution">
    <text evidence="2">The sequence shown here is derived from an EMBL/GenBank/DDBJ whole genome shotgun (WGS) entry which is preliminary data.</text>
</comment>